<keyword evidence="2" id="KW-0496">Mitochondrion</keyword>
<proteinExistence type="predicted"/>
<name>A0A514ABY2_9BILA</name>
<evidence type="ECO:0000256" key="1">
    <source>
        <dbReference type="SAM" id="Phobius"/>
    </source>
</evidence>
<dbReference type="EMBL" id="MG257766">
    <property type="protein sequence ID" value="QDH52433.1"/>
    <property type="molecule type" value="Genomic_DNA"/>
</dbReference>
<feature type="transmembrane region" description="Helical" evidence="1">
    <location>
        <begin position="12"/>
        <end position="30"/>
    </location>
</feature>
<keyword evidence="1" id="KW-1133">Transmembrane helix</keyword>
<protein>
    <submittedName>
        <fullName evidence="2">ATP synthase F0 subunit 8</fullName>
    </submittedName>
</protein>
<gene>
    <name evidence="2" type="primary">ATP8</name>
</gene>
<sequence length="42" mass="5107">MPHTFPTPLLALLFLYLFVFILSVTFYIFYLKPLKHELLYDK</sequence>
<geneLocation type="mitochondrion" evidence="2"/>
<keyword evidence="1" id="KW-0472">Membrane</keyword>
<organism evidence="2">
    <name type="scientific">Gordionus wolterstorffii</name>
    <dbReference type="NCBI Taxonomy" id="190562"/>
    <lineage>
        <taxon>Eukaryota</taxon>
        <taxon>Metazoa</taxon>
        <taxon>Ecdysozoa</taxon>
        <taxon>Nematomorpha</taxon>
        <taxon>Gordioida</taxon>
        <taxon>Chordodea</taxon>
        <taxon>Chordodoidea</taxon>
        <taxon>Parachordodidae</taxon>
        <taxon>Gordionus</taxon>
    </lineage>
</organism>
<reference evidence="2" key="1">
    <citation type="journal article" date="2019" name="Nucleic Acids Res.">
        <title>Coding palindromes in mitochondrial genes of Nematomorpha.</title>
        <authorList>
            <person name="Mikhailov K.V."/>
            <person name="Efeykin B.D."/>
            <person name="Panchin A.Y."/>
            <person name="Knorre D.A."/>
            <person name="Logacheva M.D."/>
            <person name="Penin A.A."/>
            <person name="Muntyan M.S."/>
            <person name="Nikitin M.A."/>
            <person name="Popova O.V."/>
            <person name="Zanegina O.N."/>
            <person name="Vyssokikh M.Y."/>
            <person name="Spiridonov S.E."/>
            <person name="Aleoshin V.V."/>
            <person name="Panchin Y.V."/>
        </authorList>
    </citation>
    <scope>NUCLEOTIDE SEQUENCE</scope>
</reference>
<keyword evidence="1" id="KW-0812">Transmembrane</keyword>
<evidence type="ECO:0000313" key="2">
    <source>
        <dbReference type="EMBL" id="QDH52433.1"/>
    </source>
</evidence>
<dbReference type="AlphaFoldDB" id="A0A514ABY2"/>
<accession>A0A514ABY2</accession>